<evidence type="ECO:0000313" key="3">
    <source>
        <dbReference type="Proteomes" id="UP000176628"/>
    </source>
</evidence>
<organism evidence="2 3">
    <name type="scientific">Candidatus Curtissbacteria bacterium RBG_16_39_7</name>
    <dbReference type="NCBI Taxonomy" id="1797707"/>
    <lineage>
        <taxon>Bacteria</taxon>
        <taxon>Candidatus Curtissiibacteriota</taxon>
    </lineage>
</organism>
<dbReference type="Pfam" id="PF02698">
    <property type="entry name" value="DUF218"/>
    <property type="match status" value="1"/>
</dbReference>
<dbReference type="Proteomes" id="UP000176628">
    <property type="component" value="Unassembled WGS sequence"/>
</dbReference>
<dbReference type="AlphaFoldDB" id="A0A1F5G2C7"/>
<reference evidence="2 3" key="1">
    <citation type="journal article" date="2016" name="Nat. Commun.">
        <title>Thousands of microbial genomes shed light on interconnected biogeochemical processes in an aquifer system.</title>
        <authorList>
            <person name="Anantharaman K."/>
            <person name="Brown C.T."/>
            <person name="Hug L.A."/>
            <person name="Sharon I."/>
            <person name="Castelle C.J."/>
            <person name="Probst A.J."/>
            <person name="Thomas B.C."/>
            <person name="Singh A."/>
            <person name="Wilkins M.J."/>
            <person name="Karaoz U."/>
            <person name="Brodie E.L."/>
            <person name="Williams K.H."/>
            <person name="Hubbard S.S."/>
            <person name="Banfield J.F."/>
        </authorList>
    </citation>
    <scope>NUCLEOTIDE SEQUENCE [LARGE SCALE GENOMIC DNA]</scope>
</reference>
<proteinExistence type="predicted"/>
<dbReference type="EMBL" id="MFAV01000038">
    <property type="protein sequence ID" value="OGD85999.1"/>
    <property type="molecule type" value="Genomic_DNA"/>
</dbReference>
<feature type="domain" description="DUF218" evidence="1">
    <location>
        <begin position="45"/>
        <end position="152"/>
    </location>
</feature>
<dbReference type="InterPro" id="IPR003848">
    <property type="entry name" value="DUF218"/>
</dbReference>
<protein>
    <recommendedName>
        <fullName evidence="1">DUF218 domain-containing protein</fullName>
    </recommendedName>
</protein>
<accession>A0A1F5G2C7</accession>
<sequence length="227" mass="25949">MEGTERKAHSNNERKEEIYPFDAIVIMPYSSNISTNGRLRLSYFSAQAVHAGFHLWEEKKAPKIIIPGESTFGPAHPPTAELMIRYLKQKGVPESQIVGLNDLNSSIYQLEAIKKLQAEGLQKFLTVSLEFHRKRVDLLVSRLHLPGETVEAEEILERHHLKTDRKQLLSLPQTKKARNIERVFRGIASLDRSGLLQKLTTQLWGPSVTDLHEIITSRSKLRKIKQK</sequence>
<evidence type="ECO:0000259" key="1">
    <source>
        <dbReference type="Pfam" id="PF02698"/>
    </source>
</evidence>
<evidence type="ECO:0000313" key="2">
    <source>
        <dbReference type="EMBL" id="OGD85999.1"/>
    </source>
</evidence>
<comment type="caution">
    <text evidence="2">The sequence shown here is derived from an EMBL/GenBank/DDBJ whole genome shotgun (WGS) entry which is preliminary data.</text>
</comment>
<name>A0A1F5G2C7_9BACT</name>
<gene>
    <name evidence="2" type="ORF">A2Z23_03355</name>
</gene>